<accession>A0A392RQT2</accession>
<proteinExistence type="predicted"/>
<feature type="non-terminal residue" evidence="2">
    <location>
        <position position="54"/>
    </location>
</feature>
<organism evidence="2 3">
    <name type="scientific">Trifolium medium</name>
    <dbReference type="NCBI Taxonomy" id="97028"/>
    <lineage>
        <taxon>Eukaryota</taxon>
        <taxon>Viridiplantae</taxon>
        <taxon>Streptophyta</taxon>
        <taxon>Embryophyta</taxon>
        <taxon>Tracheophyta</taxon>
        <taxon>Spermatophyta</taxon>
        <taxon>Magnoliopsida</taxon>
        <taxon>eudicotyledons</taxon>
        <taxon>Gunneridae</taxon>
        <taxon>Pentapetalae</taxon>
        <taxon>rosids</taxon>
        <taxon>fabids</taxon>
        <taxon>Fabales</taxon>
        <taxon>Fabaceae</taxon>
        <taxon>Papilionoideae</taxon>
        <taxon>50 kb inversion clade</taxon>
        <taxon>NPAAA clade</taxon>
        <taxon>Hologalegina</taxon>
        <taxon>IRL clade</taxon>
        <taxon>Trifolieae</taxon>
        <taxon>Trifolium</taxon>
    </lineage>
</organism>
<dbReference type="AlphaFoldDB" id="A0A392RQT2"/>
<evidence type="ECO:0000256" key="1">
    <source>
        <dbReference type="SAM" id="MobiDB-lite"/>
    </source>
</evidence>
<comment type="caution">
    <text evidence="2">The sequence shown here is derived from an EMBL/GenBank/DDBJ whole genome shotgun (WGS) entry which is preliminary data.</text>
</comment>
<reference evidence="2 3" key="1">
    <citation type="journal article" date="2018" name="Front. Plant Sci.">
        <title>Red Clover (Trifolium pratense) and Zigzag Clover (T. medium) - A Picture of Genomic Similarities and Differences.</title>
        <authorList>
            <person name="Dluhosova J."/>
            <person name="Istvanek J."/>
            <person name="Nedelnik J."/>
            <person name="Repkova J."/>
        </authorList>
    </citation>
    <scope>NUCLEOTIDE SEQUENCE [LARGE SCALE GENOMIC DNA]</scope>
    <source>
        <strain evidence="3">cv. 10/8</strain>
        <tissue evidence="2">Leaf</tissue>
    </source>
</reference>
<evidence type="ECO:0000313" key="3">
    <source>
        <dbReference type="Proteomes" id="UP000265520"/>
    </source>
</evidence>
<dbReference type="Proteomes" id="UP000265520">
    <property type="component" value="Unassembled WGS sequence"/>
</dbReference>
<keyword evidence="3" id="KW-1185">Reference proteome</keyword>
<name>A0A392RQT2_9FABA</name>
<dbReference type="EMBL" id="LXQA010257128">
    <property type="protein sequence ID" value="MCI38557.1"/>
    <property type="molecule type" value="Genomic_DNA"/>
</dbReference>
<evidence type="ECO:0000313" key="2">
    <source>
        <dbReference type="EMBL" id="MCI38557.1"/>
    </source>
</evidence>
<sequence>MKYYTNKWQVATMHRDIEAARRCFEATTKGHSYVGKAPSSSKNPKSDLSPPYQT</sequence>
<protein>
    <submittedName>
        <fullName evidence="2">Uncharacterized protein</fullName>
    </submittedName>
</protein>
<feature type="region of interest" description="Disordered" evidence="1">
    <location>
        <begin position="31"/>
        <end position="54"/>
    </location>
</feature>